<proteinExistence type="predicted"/>
<keyword evidence="2" id="KW-0732">Signal</keyword>
<reference evidence="4" key="1">
    <citation type="journal article" date="2019" name="Int. J. Syst. Evol. Microbiol.">
        <title>The Global Catalogue of Microorganisms (GCM) 10K type strain sequencing project: providing services to taxonomists for standard genome sequencing and annotation.</title>
        <authorList>
            <consortium name="The Broad Institute Genomics Platform"/>
            <consortium name="The Broad Institute Genome Sequencing Center for Infectious Disease"/>
            <person name="Wu L."/>
            <person name="Ma J."/>
        </authorList>
    </citation>
    <scope>NUCLEOTIDE SEQUENCE [LARGE SCALE GENOMIC DNA]</scope>
    <source>
        <strain evidence="4">JCM 9371</strain>
    </source>
</reference>
<keyword evidence="1" id="KW-0472">Membrane</keyword>
<evidence type="ECO:0000256" key="2">
    <source>
        <dbReference type="SAM" id="SignalP"/>
    </source>
</evidence>
<evidence type="ECO:0000313" key="3">
    <source>
        <dbReference type="EMBL" id="MFD0684542.1"/>
    </source>
</evidence>
<dbReference type="Pfam" id="PF19545">
    <property type="entry name" value="DUF6069"/>
    <property type="match status" value="1"/>
</dbReference>
<comment type="caution">
    <text evidence="3">The sequence shown here is derived from an EMBL/GenBank/DDBJ whole genome shotgun (WGS) entry which is preliminary data.</text>
</comment>
<gene>
    <name evidence="3" type="ORF">ACFQZM_08550</name>
</gene>
<dbReference type="RefSeq" id="WP_131756601.1">
    <property type="nucleotide sequence ID" value="NZ_CAACUY010000018.1"/>
</dbReference>
<feature type="transmembrane region" description="Helical" evidence="1">
    <location>
        <begin position="39"/>
        <end position="58"/>
    </location>
</feature>
<dbReference type="EMBL" id="JBHTGP010000003">
    <property type="protein sequence ID" value="MFD0684542.1"/>
    <property type="molecule type" value="Genomic_DNA"/>
</dbReference>
<keyword evidence="4" id="KW-1185">Reference proteome</keyword>
<feature type="transmembrane region" description="Helical" evidence="1">
    <location>
        <begin position="70"/>
        <end position="91"/>
    </location>
</feature>
<organism evidence="3 4">
    <name type="scientific">Actinomadura fibrosa</name>
    <dbReference type="NCBI Taxonomy" id="111802"/>
    <lineage>
        <taxon>Bacteria</taxon>
        <taxon>Bacillati</taxon>
        <taxon>Actinomycetota</taxon>
        <taxon>Actinomycetes</taxon>
        <taxon>Streptosporangiales</taxon>
        <taxon>Thermomonosporaceae</taxon>
        <taxon>Actinomadura</taxon>
    </lineage>
</organism>
<keyword evidence="1" id="KW-1133">Transmembrane helix</keyword>
<protein>
    <submittedName>
        <fullName evidence="3">DUF6069 family protein</fullName>
    </submittedName>
</protein>
<accession>A0ABW2XDL8</accession>
<evidence type="ECO:0000313" key="4">
    <source>
        <dbReference type="Proteomes" id="UP001597063"/>
    </source>
</evidence>
<sequence length="121" mass="12071">MTGGFAAVAAALATAAIAAVSSAAGMALEIDGKAIPPAGFAQMTLMCAVAGILLAAALRRWAATPRRTFVTATIALTVLSLVPDLVVPAAVSTRAVLMLTHLAAAAIVIPLVAGRLPVRTR</sequence>
<dbReference type="Proteomes" id="UP001597063">
    <property type="component" value="Unassembled WGS sequence"/>
</dbReference>
<feature type="chain" id="PRO_5047304871" evidence="2">
    <location>
        <begin position="19"/>
        <end position="121"/>
    </location>
</feature>
<evidence type="ECO:0000256" key="1">
    <source>
        <dbReference type="SAM" id="Phobius"/>
    </source>
</evidence>
<keyword evidence="1" id="KW-0812">Transmembrane</keyword>
<feature type="transmembrane region" description="Helical" evidence="1">
    <location>
        <begin position="97"/>
        <end position="118"/>
    </location>
</feature>
<name>A0ABW2XDL8_9ACTN</name>
<feature type="signal peptide" evidence="2">
    <location>
        <begin position="1"/>
        <end position="18"/>
    </location>
</feature>
<dbReference type="InterPro" id="IPR045713">
    <property type="entry name" value="DUF6069"/>
</dbReference>